<keyword evidence="3" id="KW-1185">Reference proteome</keyword>
<sequence length="134" mass="15264">MRLNYSFLFVIFTVFCLYATSTHANSEGVSLDSFFSQHQVTPDSDDYEKLLDLAVQKVMVGVRIQLQINKKLYHGFTCDKFLFLVSESTLDIVGVTILAPTENAGNWDKKTMKNKVKSTETLVKILLRRCTSTR</sequence>
<evidence type="ECO:0000256" key="1">
    <source>
        <dbReference type="SAM" id="SignalP"/>
    </source>
</evidence>
<evidence type="ECO:0000313" key="2">
    <source>
        <dbReference type="EMBL" id="KAK0469308.1"/>
    </source>
</evidence>
<feature type="signal peptide" evidence="1">
    <location>
        <begin position="1"/>
        <end position="24"/>
    </location>
</feature>
<reference evidence="2" key="1">
    <citation type="submission" date="2023-06" db="EMBL/GenBank/DDBJ databases">
        <authorList>
            <consortium name="Lawrence Berkeley National Laboratory"/>
            <person name="Ahrendt S."/>
            <person name="Sahu N."/>
            <person name="Indic B."/>
            <person name="Wong-Bajracharya J."/>
            <person name="Merenyi Z."/>
            <person name="Ke H.-M."/>
            <person name="Monk M."/>
            <person name="Kocsube S."/>
            <person name="Drula E."/>
            <person name="Lipzen A."/>
            <person name="Balint B."/>
            <person name="Henrissat B."/>
            <person name="Andreopoulos B."/>
            <person name="Martin F.M."/>
            <person name="Harder C.B."/>
            <person name="Rigling D."/>
            <person name="Ford K.L."/>
            <person name="Foster G.D."/>
            <person name="Pangilinan J."/>
            <person name="Papanicolaou A."/>
            <person name="Barry K."/>
            <person name="LaButti K."/>
            <person name="Viragh M."/>
            <person name="Koriabine M."/>
            <person name="Yan M."/>
            <person name="Riley R."/>
            <person name="Champramary S."/>
            <person name="Plett K.L."/>
            <person name="Tsai I.J."/>
            <person name="Slot J."/>
            <person name="Sipos G."/>
            <person name="Plett J."/>
            <person name="Nagy L.G."/>
            <person name="Grigoriev I.V."/>
        </authorList>
    </citation>
    <scope>NUCLEOTIDE SEQUENCE</scope>
    <source>
        <strain evidence="2">CCBAS 213</strain>
    </source>
</reference>
<dbReference type="Proteomes" id="UP001175211">
    <property type="component" value="Unassembled WGS sequence"/>
</dbReference>
<name>A0AA39NPA6_ARMTA</name>
<gene>
    <name evidence="2" type="ORF">EV420DRAFT_1493664</name>
</gene>
<dbReference type="RefSeq" id="XP_060339101.1">
    <property type="nucleotide sequence ID" value="XM_060470779.1"/>
</dbReference>
<keyword evidence="1" id="KW-0732">Signal</keyword>
<organism evidence="2 3">
    <name type="scientific">Armillaria tabescens</name>
    <name type="common">Ringless honey mushroom</name>
    <name type="synonym">Agaricus tabescens</name>
    <dbReference type="NCBI Taxonomy" id="1929756"/>
    <lineage>
        <taxon>Eukaryota</taxon>
        <taxon>Fungi</taxon>
        <taxon>Dikarya</taxon>
        <taxon>Basidiomycota</taxon>
        <taxon>Agaricomycotina</taxon>
        <taxon>Agaricomycetes</taxon>
        <taxon>Agaricomycetidae</taxon>
        <taxon>Agaricales</taxon>
        <taxon>Marasmiineae</taxon>
        <taxon>Physalacriaceae</taxon>
        <taxon>Desarmillaria</taxon>
    </lineage>
</organism>
<dbReference type="EMBL" id="JAUEPS010000001">
    <property type="protein sequence ID" value="KAK0469308.1"/>
    <property type="molecule type" value="Genomic_DNA"/>
</dbReference>
<accession>A0AA39NPA6</accession>
<proteinExistence type="predicted"/>
<dbReference type="AlphaFoldDB" id="A0AA39NPA6"/>
<comment type="caution">
    <text evidence="2">The sequence shown here is derived from an EMBL/GenBank/DDBJ whole genome shotgun (WGS) entry which is preliminary data.</text>
</comment>
<evidence type="ECO:0000313" key="3">
    <source>
        <dbReference type="Proteomes" id="UP001175211"/>
    </source>
</evidence>
<dbReference type="GeneID" id="85354327"/>
<protein>
    <submittedName>
        <fullName evidence="2">Uncharacterized protein</fullName>
    </submittedName>
</protein>
<feature type="chain" id="PRO_5041466897" evidence="1">
    <location>
        <begin position="25"/>
        <end position="134"/>
    </location>
</feature>